<comment type="caution">
    <text evidence="1">The sequence shown here is derived from an EMBL/GenBank/DDBJ whole genome shotgun (WGS) entry which is preliminary data.</text>
</comment>
<dbReference type="OrthoDB" id="3521506at2759"/>
<keyword evidence="2" id="KW-1185">Reference proteome</keyword>
<name>A0A7C8I4E2_9PLEO</name>
<gene>
    <name evidence="1" type="ORF">BDV95DRAFT_622804</name>
</gene>
<proteinExistence type="predicted"/>
<accession>A0A7C8I4E2</accession>
<evidence type="ECO:0000313" key="2">
    <source>
        <dbReference type="Proteomes" id="UP000481861"/>
    </source>
</evidence>
<dbReference type="EMBL" id="JAADJZ010000026">
    <property type="protein sequence ID" value="KAF2866813.1"/>
    <property type="molecule type" value="Genomic_DNA"/>
</dbReference>
<protein>
    <submittedName>
        <fullName evidence="1">Uncharacterized protein</fullName>
    </submittedName>
</protein>
<dbReference type="AlphaFoldDB" id="A0A7C8I4E2"/>
<dbReference type="Proteomes" id="UP000481861">
    <property type="component" value="Unassembled WGS sequence"/>
</dbReference>
<sequence>MHNSTSKLEGGFGYRVHNTTDARLDMQGYTTVKDEDEETRCFNLQVQINKSCKRKSLQRYAPGSFAVLLVPVHENWTAEQIKEGLIASVTGYVVSPPKTTKAEPSEATKETK</sequence>
<organism evidence="1 2">
    <name type="scientific">Massariosphaeria phaeospora</name>
    <dbReference type="NCBI Taxonomy" id="100035"/>
    <lineage>
        <taxon>Eukaryota</taxon>
        <taxon>Fungi</taxon>
        <taxon>Dikarya</taxon>
        <taxon>Ascomycota</taxon>
        <taxon>Pezizomycotina</taxon>
        <taxon>Dothideomycetes</taxon>
        <taxon>Pleosporomycetidae</taxon>
        <taxon>Pleosporales</taxon>
        <taxon>Pleosporales incertae sedis</taxon>
        <taxon>Massariosphaeria</taxon>
    </lineage>
</organism>
<evidence type="ECO:0000313" key="1">
    <source>
        <dbReference type="EMBL" id="KAF2866813.1"/>
    </source>
</evidence>
<reference evidence="1 2" key="1">
    <citation type="submission" date="2020-01" db="EMBL/GenBank/DDBJ databases">
        <authorList>
            <consortium name="DOE Joint Genome Institute"/>
            <person name="Haridas S."/>
            <person name="Albert R."/>
            <person name="Binder M."/>
            <person name="Bloem J."/>
            <person name="Labutti K."/>
            <person name="Salamov A."/>
            <person name="Andreopoulos B."/>
            <person name="Baker S.E."/>
            <person name="Barry K."/>
            <person name="Bills G."/>
            <person name="Bluhm B.H."/>
            <person name="Cannon C."/>
            <person name="Castanera R."/>
            <person name="Culley D.E."/>
            <person name="Daum C."/>
            <person name="Ezra D."/>
            <person name="Gonzalez J.B."/>
            <person name="Henrissat B."/>
            <person name="Kuo A."/>
            <person name="Liang C."/>
            <person name="Lipzen A."/>
            <person name="Lutzoni F."/>
            <person name="Magnuson J."/>
            <person name="Mondo S."/>
            <person name="Nolan M."/>
            <person name="Ohm R."/>
            <person name="Pangilinan J."/>
            <person name="Park H.-J.H."/>
            <person name="Ramirez L."/>
            <person name="Alfaro M."/>
            <person name="Sun H."/>
            <person name="Tritt A."/>
            <person name="Yoshinaga Y."/>
            <person name="Zwiers L.-H.L."/>
            <person name="Turgeon B.G."/>
            <person name="Goodwin S.B."/>
            <person name="Spatafora J.W."/>
            <person name="Crous P.W."/>
            <person name="Grigoriev I.V."/>
        </authorList>
    </citation>
    <scope>NUCLEOTIDE SEQUENCE [LARGE SCALE GENOMIC DNA]</scope>
    <source>
        <strain evidence="1 2">CBS 611.86</strain>
    </source>
</reference>